<dbReference type="InterPro" id="IPR000182">
    <property type="entry name" value="GNAT_dom"/>
</dbReference>
<name>A0A7X2TQK5_9FIRM</name>
<protein>
    <submittedName>
        <fullName evidence="2">GNAT family N-acetyltransferase</fullName>
    </submittedName>
</protein>
<dbReference type="Pfam" id="PF00583">
    <property type="entry name" value="Acetyltransf_1"/>
    <property type="match status" value="1"/>
</dbReference>
<dbReference type="InterPro" id="IPR016181">
    <property type="entry name" value="Acyl_CoA_acyltransferase"/>
</dbReference>
<dbReference type="SUPFAM" id="SSF55729">
    <property type="entry name" value="Acyl-CoA N-acyltransferases (Nat)"/>
    <property type="match status" value="1"/>
</dbReference>
<dbReference type="PROSITE" id="PS51186">
    <property type="entry name" value="GNAT"/>
    <property type="match status" value="1"/>
</dbReference>
<comment type="caution">
    <text evidence="2">The sequence shown here is derived from an EMBL/GenBank/DDBJ whole genome shotgun (WGS) entry which is preliminary data.</text>
</comment>
<dbReference type="GO" id="GO:0016747">
    <property type="term" value="F:acyltransferase activity, transferring groups other than amino-acyl groups"/>
    <property type="evidence" value="ECO:0007669"/>
    <property type="project" value="InterPro"/>
</dbReference>
<evidence type="ECO:0000259" key="1">
    <source>
        <dbReference type="PROSITE" id="PS51186"/>
    </source>
</evidence>
<dbReference type="EMBL" id="VUMV01000009">
    <property type="protein sequence ID" value="MST82901.1"/>
    <property type="molecule type" value="Genomic_DNA"/>
</dbReference>
<dbReference type="Proteomes" id="UP000466864">
    <property type="component" value="Unassembled WGS sequence"/>
</dbReference>
<feature type="domain" description="N-acetyltransferase" evidence="1">
    <location>
        <begin position="3"/>
        <end position="160"/>
    </location>
</feature>
<keyword evidence="2" id="KW-0808">Transferase</keyword>
<accession>A0A7X2TQK5</accession>
<evidence type="ECO:0000313" key="3">
    <source>
        <dbReference type="Proteomes" id="UP000466864"/>
    </source>
</evidence>
<keyword evidence="3" id="KW-1185">Reference proteome</keyword>
<gene>
    <name evidence="2" type="ORF">FYJ60_11355</name>
</gene>
<sequence>MNIKIREYRKTDADAVMKIWNQVVEGGVAFPQEDPLTEYNADAFFRQQTYTGVAEDTVSGDIVGMYILHPNNVGRCGHICNASYAVRKDVRGEHIGERLVNDCLFMAREKGFRILQFNAVVASNIHAVHLYERLGFTRIGTVPGGFHMPDGTYEDIILFYHAV</sequence>
<dbReference type="RefSeq" id="WP_154458801.1">
    <property type="nucleotide sequence ID" value="NZ_VUMV01000009.1"/>
</dbReference>
<dbReference type="AlphaFoldDB" id="A0A7X2TQK5"/>
<proteinExistence type="predicted"/>
<evidence type="ECO:0000313" key="2">
    <source>
        <dbReference type="EMBL" id="MST82901.1"/>
    </source>
</evidence>
<dbReference type="PANTHER" id="PTHR43138">
    <property type="entry name" value="ACETYLTRANSFERASE, GNAT FAMILY"/>
    <property type="match status" value="1"/>
</dbReference>
<organism evidence="2 3">
    <name type="scientific">Bilifractor porci</name>
    <dbReference type="NCBI Taxonomy" id="2606636"/>
    <lineage>
        <taxon>Bacteria</taxon>
        <taxon>Bacillati</taxon>
        <taxon>Bacillota</taxon>
        <taxon>Clostridia</taxon>
        <taxon>Lachnospirales</taxon>
        <taxon>Lachnospiraceae</taxon>
        <taxon>Bilifractor</taxon>
    </lineage>
</organism>
<dbReference type="PANTHER" id="PTHR43138:SF1">
    <property type="entry name" value="N-ACETYLTRANSFERASE ACA1"/>
    <property type="match status" value="1"/>
</dbReference>
<reference evidence="2 3" key="1">
    <citation type="submission" date="2019-08" db="EMBL/GenBank/DDBJ databases">
        <title>In-depth cultivation of the pig gut microbiome towards novel bacterial diversity and tailored functional studies.</title>
        <authorList>
            <person name="Wylensek D."/>
            <person name="Hitch T.C.A."/>
            <person name="Clavel T."/>
        </authorList>
    </citation>
    <scope>NUCLEOTIDE SEQUENCE [LARGE SCALE GENOMIC DNA]</scope>
    <source>
        <strain evidence="2 3">Oil+RF-744-WCA-WT-13</strain>
    </source>
</reference>
<dbReference type="InterPro" id="IPR052742">
    <property type="entry name" value="Mito_N-acetyltransferase"/>
</dbReference>
<dbReference type="Gene3D" id="3.40.630.30">
    <property type="match status" value="1"/>
</dbReference>